<sequence length="455" mass="48897">MTIIGAGPAGLLLARTLARHDPTSVVDVHERRPAGADAGFGVSLSARTLRNLAGHDTDLHRRIMDAAVAQRAIEVRTPTGSVRYEGFEVAAVSRGALLSALHDGAVEAGARVHFGQPVAPGEAEGDVVAVADGAASAHREAAGGGFGTSVRTGKSWFAWLGTPADPGDAAVMAFEETAWGPMALHLYAYAEGKSTAVVEMDSSTFRRAGWGGAVGEDDLRTLAHVFRGPLGGRPLTGATSRWRRFPVVRNERWSAGRTVLLGDAAHTAHFTVGSGTRMALEDALELGLALAGEDSAEAAFALYEQRRRPEVERLQRWAEPSMLWWETFGRRMRRPVEQFGLHFLTRTPAMTYDALRRRCPGALRAAELAWKSPGPDTGPAVLVRPELERDGWWHRMLRTADEIGDGVPVGIVVPASASDPWPGRITLALITGRADFVVARPLSEAQRDRAVAPER</sequence>
<keyword evidence="5" id="KW-1185">Reference proteome</keyword>
<dbReference type="EMBL" id="JAENHP010000013">
    <property type="protein sequence ID" value="MBM2620132.1"/>
    <property type="molecule type" value="Genomic_DNA"/>
</dbReference>
<dbReference type="GO" id="GO:0004497">
    <property type="term" value="F:monooxygenase activity"/>
    <property type="evidence" value="ECO:0007669"/>
    <property type="project" value="UniProtKB-KW"/>
</dbReference>
<dbReference type="InterPro" id="IPR002938">
    <property type="entry name" value="FAD-bd"/>
</dbReference>
<dbReference type="Gene3D" id="3.30.9.20">
    <property type="match status" value="1"/>
</dbReference>
<name>A0ABS2AJU8_9ACTN</name>
<proteinExistence type="predicted"/>
<comment type="caution">
    <text evidence="4">The sequence shown here is derived from an EMBL/GenBank/DDBJ whole genome shotgun (WGS) entry which is preliminary data.</text>
</comment>
<gene>
    <name evidence="4" type="ORF">JIG36_31920</name>
</gene>
<evidence type="ECO:0000256" key="2">
    <source>
        <dbReference type="ARBA" id="ARBA00023033"/>
    </source>
</evidence>
<dbReference type="PANTHER" id="PTHR13789:SF309">
    <property type="entry name" value="PUTATIVE (AFU_ORTHOLOGUE AFUA_6G14510)-RELATED"/>
    <property type="match status" value="1"/>
</dbReference>
<reference evidence="4 5" key="1">
    <citation type="submission" date="2021-01" db="EMBL/GenBank/DDBJ databases">
        <title>Actinoplanes sp. nov. LDG1-06 isolated from lichen.</title>
        <authorList>
            <person name="Saeng-In P."/>
            <person name="Phongsopitanun W."/>
            <person name="Kanchanasin P."/>
            <person name="Yuki M."/>
            <person name="Kudo T."/>
            <person name="Ohkuma M."/>
            <person name="Tanasupawat S."/>
        </authorList>
    </citation>
    <scope>NUCLEOTIDE SEQUENCE [LARGE SCALE GENOMIC DNA]</scope>
    <source>
        <strain evidence="4 5">LDG1-06</strain>
    </source>
</reference>
<feature type="domain" description="FAD-binding" evidence="3">
    <location>
        <begin position="3"/>
        <end position="317"/>
    </location>
</feature>
<evidence type="ECO:0000256" key="1">
    <source>
        <dbReference type="ARBA" id="ARBA00023002"/>
    </source>
</evidence>
<dbReference type="Pfam" id="PF01494">
    <property type="entry name" value="FAD_binding_3"/>
    <property type="match status" value="1"/>
</dbReference>
<dbReference type="Gene3D" id="3.50.50.60">
    <property type="entry name" value="FAD/NAD(P)-binding domain"/>
    <property type="match status" value="1"/>
</dbReference>
<keyword evidence="1" id="KW-0560">Oxidoreductase</keyword>
<dbReference type="RefSeq" id="WP_203380115.1">
    <property type="nucleotide sequence ID" value="NZ_JAENHP010000013.1"/>
</dbReference>
<protein>
    <submittedName>
        <fullName evidence="4">FAD-dependent monooxygenase</fullName>
    </submittedName>
</protein>
<evidence type="ECO:0000259" key="3">
    <source>
        <dbReference type="Pfam" id="PF01494"/>
    </source>
</evidence>
<dbReference type="PANTHER" id="PTHR13789">
    <property type="entry name" value="MONOOXYGENASE"/>
    <property type="match status" value="1"/>
</dbReference>
<dbReference type="InterPro" id="IPR036188">
    <property type="entry name" value="FAD/NAD-bd_sf"/>
</dbReference>
<dbReference type="SUPFAM" id="SSF51905">
    <property type="entry name" value="FAD/NAD(P)-binding domain"/>
    <property type="match status" value="1"/>
</dbReference>
<dbReference type="InterPro" id="IPR050493">
    <property type="entry name" value="FAD-dep_Monooxygenase_BioMet"/>
</dbReference>
<evidence type="ECO:0000313" key="5">
    <source>
        <dbReference type="Proteomes" id="UP000632138"/>
    </source>
</evidence>
<dbReference type="Proteomes" id="UP000632138">
    <property type="component" value="Unassembled WGS sequence"/>
</dbReference>
<keyword evidence="2 4" id="KW-0503">Monooxygenase</keyword>
<organism evidence="4 5">
    <name type="scientific">Paractinoplanes ovalisporus</name>
    <dbReference type="NCBI Taxonomy" id="2810368"/>
    <lineage>
        <taxon>Bacteria</taxon>
        <taxon>Bacillati</taxon>
        <taxon>Actinomycetota</taxon>
        <taxon>Actinomycetes</taxon>
        <taxon>Micromonosporales</taxon>
        <taxon>Micromonosporaceae</taxon>
        <taxon>Paractinoplanes</taxon>
    </lineage>
</organism>
<accession>A0ABS2AJU8</accession>
<evidence type="ECO:0000313" key="4">
    <source>
        <dbReference type="EMBL" id="MBM2620132.1"/>
    </source>
</evidence>